<evidence type="ECO:0000313" key="5">
    <source>
        <dbReference type="Proteomes" id="UP000002156"/>
    </source>
</evidence>
<evidence type="ECO:0000259" key="2">
    <source>
        <dbReference type="PROSITE" id="PS50113"/>
    </source>
</evidence>
<dbReference type="InterPro" id="IPR035965">
    <property type="entry name" value="PAS-like_dom_sf"/>
</dbReference>
<dbReference type="CDD" id="cd01949">
    <property type="entry name" value="GGDEF"/>
    <property type="match status" value="1"/>
</dbReference>
<dbReference type="Proteomes" id="UP000002156">
    <property type="component" value="Chromosome"/>
</dbReference>
<feature type="domain" description="GGDEF" evidence="3">
    <location>
        <begin position="170"/>
        <end position="302"/>
    </location>
</feature>
<dbReference type="PROSITE" id="PS50112">
    <property type="entry name" value="PAS"/>
    <property type="match status" value="1"/>
</dbReference>
<dbReference type="InterPro" id="IPR029787">
    <property type="entry name" value="Nucleotide_cyclase"/>
</dbReference>
<dbReference type="SUPFAM" id="SSF55785">
    <property type="entry name" value="PYP-like sensor domain (PAS domain)"/>
    <property type="match status" value="1"/>
</dbReference>
<dbReference type="KEGG" id="tpd:Teth39_1377"/>
<dbReference type="AlphaFoldDB" id="B0KA66"/>
<keyword evidence="5" id="KW-1185">Reference proteome</keyword>
<dbReference type="InterPro" id="IPR000160">
    <property type="entry name" value="GGDEF_dom"/>
</dbReference>
<dbReference type="Pfam" id="PF13426">
    <property type="entry name" value="PAS_9"/>
    <property type="match status" value="1"/>
</dbReference>
<dbReference type="PANTHER" id="PTHR46663">
    <property type="entry name" value="DIGUANYLATE CYCLASE DGCT-RELATED"/>
    <property type="match status" value="1"/>
</dbReference>
<dbReference type="SUPFAM" id="SSF55073">
    <property type="entry name" value="Nucleotide cyclase"/>
    <property type="match status" value="1"/>
</dbReference>
<dbReference type="PROSITE" id="PS50887">
    <property type="entry name" value="GGDEF"/>
    <property type="match status" value="1"/>
</dbReference>
<dbReference type="PROSITE" id="PS50113">
    <property type="entry name" value="PAC"/>
    <property type="match status" value="1"/>
</dbReference>
<dbReference type="SMART" id="SM00091">
    <property type="entry name" value="PAS"/>
    <property type="match status" value="1"/>
</dbReference>
<dbReference type="SMART" id="SM00267">
    <property type="entry name" value="GGDEF"/>
    <property type="match status" value="1"/>
</dbReference>
<dbReference type="Gene3D" id="3.30.70.270">
    <property type="match status" value="1"/>
</dbReference>
<feature type="domain" description="PAC" evidence="2">
    <location>
        <begin position="83"/>
        <end position="135"/>
    </location>
</feature>
<organism evidence="4 5">
    <name type="scientific">Thermoanaerobacter pseudethanolicus (strain ATCC 33223 / 39E)</name>
    <name type="common">Clostridium thermohydrosulfuricum</name>
    <dbReference type="NCBI Taxonomy" id="340099"/>
    <lineage>
        <taxon>Bacteria</taxon>
        <taxon>Bacillati</taxon>
        <taxon>Bacillota</taxon>
        <taxon>Clostridia</taxon>
        <taxon>Thermoanaerobacterales</taxon>
        <taxon>Thermoanaerobacteraceae</taxon>
        <taxon>Thermoanaerobacter</taxon>
    </lineage>
</organism>
<evidence type="ECO:0000313" key="4">
    <source>
        <dbReference type="EMBL" id="ABY95029.1"/>
    </source>
</evidence>
<dbReference type="InterPro" id="IPR052163">
    <property type="entry name" value="DGC-Regulatory_Protein"/>
</dbReference>
<dbReference type="Pfam" id="PF00990">
    <property type="entry name" value="GGDEF"/>
    <property type="match status" value="1"/>
</dbReference>
<dbReference type="eggNOG" id="COG2199">
    <property type="taxonomic scope" value="Bacteria"/>
</dbReference>
<dbReference type="InterPro" id="IPR043128">
    <property type="entry name" value="Rev_trsase/Diguanyl_cyclase"/>
</dbReference>
<dbReference type="NCBIfam" id="TIGR00254">
    <property type="entry name" value="GGDEF"/>
    <property type="match status" value="1"/>
</dbReference>
<reference evidence="5" key="1">
    <citation type="submission" date="2008-01" db="EMBL/GenBank/DDBJ databases">
        <title>Complete sequence of Thermoanaerobacter pseudethanolicus 39E.</title>
        <authorList>
            <person name="Copeland A."/>
            <person name="Lucas S."/>
            <person name="Lapidus A."/>
            <person name="Barry K."/>
            <person name="Glavina del Rio T."/>
            <person name="Dalin E."/>
            <person name="Tice H."/>
            <person name="Pitluck S."/>
            <person name="Bruce D."/>
            <person name="Goodwin L."/>
            <person name="Saunders E."/>
            <person name="Brettin T."/>
            <person name="Detter J.C."/>
            <person name="Han C."/>
            <person name="Schmutz J."/>
            <person name="Larimer F."/>
            <person name="Land M."/>
            <person name="Hauser L."/>
            <person name="Kyrpides N."/>
            <person name="Lykidis A."/>
            <person name="Hemme C."/>
            <person name="Fields M.W."/>
            <person name="He Z."/>
            <person name="Zhou J."/>
            <person name="Richardson P."/>
        </authorList>
    </citation>
    <scope>NUCLEOTIDE SEQUENCE [LARGE SCALE GENOMIC DNA]</scope>
    <source>
        <strain evidence="5">ATCC 33223 / DSM 2355 / 39E</strain>
    </source>
</reference>
<protein>
    <submittedName>
        <fullName evidence="4">Diguanylate cyclase with PAS/PAC sensor</fullName>
    </submittedName>
</protein>
<dbReference type="EMBL" id="CP000924">
    <property type="protein sequence ID" value="ABY95029.1"/>
    <property type="molecule type" value="Genomic_DNA"/>
</dbReference>
<dbReference type="InterPro" id="IPR000700">
    <property type="entry name" value="PAS-assoc_C"/>
</dbReference>
<proteinExistence type="predicted"/>
<dbReference type="PANTHER" id="PTHR46663:SF4">
    <property type="entry name" value="DIGUANYLATE CYCLASE DGCT-RELATED"/>
    <property type="match status" value="1"/>
</dbReference>
<dbReference type="NCBIfam" id="TIGR00229">
    <property type="entry name" value="sensory_box"/>
    <property type="match status" value="1"/>
</dbReference>
<dbReference type="RefSeq" id="WP_012269410.1">
    <property type="nucleotide sequence ID" value="NC_010321.1"/>
</dbReference>
<feature type="domain" description="PAS" evidence="1">
    <location>
        <begin position="11"/>
        <end position="80"/>
    </location>
</feature>
<dbReference type="CDD" id="cd00130">
    <property type="entry name" value="PAS"/>
    <property type="match status" value="1"/>
</dbReference>
<evidence type="ECO:0000259" key="3">
    <source>
        <dbReference type="PROSITE" id="PS50887"/>
    </source>
</evidence>
<dbReference type="STRING" id="340099.Teth39_1377"/>
<accession>B0KA66</accession>
<sequence length="302" mass="34763">MFLKDGVCESVFENLSDGVYLVDTERKILYWNKRAEEITGFKKTEVLNSHCWDNILKHIDEKGTELCKGECPLVYAIKNNTFVEKQVFLHNKSGHRIPVYVKVLPIADETGKVMGAIEIFNEVTDVKIIKTELEKLRNLAFIDELTGVLNRRGLDFFIKEKIKETKRYNRKFAVLFIDLDNFKDINDLYGHHIGDKVLKMIGETLKSNLRANDIVARFGGDEFIVIFEIEDINSIEELAQKMITLIENSFFEEKGQIIKVSASIGGVMIKKEDTPEKLLKKADRLMYVSKAKGKNRYTISNK</sequence>
<dbReference type="FunFam" id="3.30.70.270:FF:000001">
    <property type="entry name" value="Diguanylate cyclase domain protein"/>
    <property type="match status" value="1"/>
</dbReference>
<dbReference type="InterPro" id="IPR000014">
    <property type="entry name" value="PAS"/>
</dbReference>
<evidence type="ECO:0000259" key="1">
    <source>
        <dbReference type="PROSITE" id="PS50112"/>
    </source>
</evidence>
<name>B0KA66_THEP3</name>
<gene>
    <name evidence="4" type="ordered locus">Teth39_1377</name>
</gene>
<dbReference type="Gene3D" id="3.30.450.20">
    <property type="entry name" value="PAS domain"/>
    <property type="match status" value="1"/>
</dbReference>
<dbReference type="HOGENOM" id="CLU_000445_11_4_9"/>